<dbReference type="EMBL" id="AJIL01000111">
    <property type="protein sequence ID" value="KNE94704.1"/>
    <property type="molecule type" value="Genomic_DNA"/>
</dbReference>
<dbReference type="Proteomes" id="UP000054564">
    <property type="component" value="Unassembled WGS sequence"/>
</dbReference>
<sequence length="423" mass="47906">MVDSPSISADKLEHRRQCEHYGDLVGYGFGRLRRKYHPTTAEKPDQASVEHALSALSIDKVKSQEALANQLVSSLLPLLHHQVTSLSLALKISSLRDEPRANLRLVLQIQGELDSTVDGLKLLITTLCPEPISLSNSSVDHHLKRFKSYRLDRLKVNSQLLITWCLCDIFEAANERIQQMGLSSIPPKIDPGTDFPNRDMEVFVSRTLHTIKVMANCLNASELVVAQTLWKGRRRALENQLQCTIEKLDPSPDSKKVEDLSKPPDKYVAEPAIQLAKMTLPILKLCRIFFSKLSKRVLAQERIPIFTEICSDEIELLAQSTRDISEDLGRLDVHLKFTNADGGLNRDGGVTSEEFIEITQSLKTRFDPPLLLILMYFIPLIPDTAGLKVQKYYRNWCVTWKNQMALAVHNFEQVVKSLEDFPQ</sequence>
<comment type="caution">
    <text evidence="1">The sequence shown here is derived from an EMBL/GenBank/DDBJ whole genome shotgun (WGS) entry which is preliminary data.</text>
</comment>
<evidence type="ECO:0000313" key="2">
    <source>
        <dbReference type="Proteomes" id="UP000054564"/>
    </source>
</evidence>
<proteinExistence type="predicted"/>
<organism evidence="1 2">
    <name type="scientific">Puccinia striiformis f. sp. tritici PST-78</name>
    <dbReference type="NCBI Taxonomy" id="1165861"/>
    <lineage>
        <taxon>Eukaryota</taxon>
        <taxon>Fungi</taxon>
        <taxon>Dikarya</taxon>
        <taxon>Basidiomycota</taxon>
        <taxon>Pucciniomycotina</taxon>
        <taxon>Pucciniomycetes</taxon>
        <taxon>Pucciniales</taxon>
        <taxon>Pucciniaceae</taxon>
        <taxon>Puccinia</taxon>
    </lineage>
</organism>
<dbReference type="PANTHER" id="PTHR33069">
    <property type="entry name" value="CHROMOSOME 7, WHOLE GENOME SHOTGUN SEQUENCE-RELATED"/>
    <property type="match status" value="1"/>
</dbReference>
<reference evidence="2" key="1">
    <citation type="submission" date="2014-03" db="EMBL/GenBank/DDBJ databases">
        <title>The Genome Sequence of Puccinia striiformis f. sp. tritici PST-78.</title>
        <authorList>
            <consortium name="The Broad Institute Genome Sequencing Platform"/>
            <person name="Cuomo C."/>
            <person name="Hulbert S."/>
            <person name="Chen X."/>
            <person name="Walker B."/>
            <person name="Young S.K."/>
            <person name="Zeng Q."/>
            <person name="Gargeya S."/>
            <person name="Fitzgerald M."/>
            <person name="Haas B."/>
            <person name="Abouelleil A."/>
            <person name="Alvarado L."/>
            <person name="Arachchi H.M."/>
            <person name="Berlin A.M."/>
            <person name="Chapman S.B."/>
            <person name="Goldberg J."/>
            <person name="Griggs A."/>
            <person name="Gujja S."/>
            <person name="Hansen M."/>
            <person name="Howarth C."/>
            <person name="Imamovic A."/>
            <person name="Larimer J."/>
            <person name="McCowan C."/>
            <person name="Montmayeur A."/>
            <person name="Murphy C."/>
            <person name="Neiman D."/>
            <person name="Pearson M."/>
            <person name="Priest M."/>
            <person name="Roberts A."/>
            <person name="Saif S."/>
            <person name="Shea T."/>
            <person name="Sisk P."/>
            <person name="Sykes S."/>
            <person name="Wortman J."/>
            <person name="Nusbaum C."/>
            <person name="Birren B."/>
        </authorList>
    </citation>
    <scope>NUCLEOTIDE SEQUENCE [LARGE SCALE GENOMIC DNA]</scope>
    <source>
        <strain evidence="2">race PST-78</strain>
    </source>
</reference>
<gene>
    <name evidence="1" type="ORF">PSTG_11978</name>
</gene>
<keyword evidence="2" id="KW-1185">Reference proteome</keyword>
<dbReference type="AlphaFoldDB" id="A0A0L0V6R8"/>
<evidence type="ECO:0000313" key="1">
    <source>
        <dbReference type="EMBL" id="KNE94704.1"/>
    </source>
</evidence>
<name>A0A0L0V6R8_9BASI</name>
<accession>A0A0L0V6R8</accession>
<protein>
    <submittedName>
        <fullName evidence="1">Uncharacterized protein</fullName>
    </submittedName>
</protein>
<dbReference type="PANTHER" id="PTHR33069:SF3">
    <property type="entry name" value="DYNEIN HEAVY CHAIN TAIL DOMAIN-CONTAINING PROTEIN"/>
    <property type="match status" value="1"/>
</dbReference>